<evidence type="ECO:0000259" key="2">
    <source>
        <dbReference type="Pfam" id="PF03724"/>
    </source>
</evidence>
<feature type="signal peptide" evidence="1">
    <location>
        <begin position="1"/>
        <end position="30"/>
    </location>
</feature>
<dbReference type="InterPro" id="IPR053147">
    <property type="entry name" value="Hsp_HslJ-like"/>
</dbReference>
<feature type="chain" id="PRO_5019084107" evidence="1">
    <location>
        <begin position="31"/>
        <end position="155"/>
    </location>
</feature>
<gene>
    <name evidence="3" type="ORF">EJV47_03850</name>
</gene>
<evidence type="ECO:0000313" key="4">
    <source>
        <dbReference type="Proteomes" id="UP000282184"/>
    </source>
</evidence>
<dbReference type="InterPro" id="IPR038670">
    <property type="entry name" value="HslJ-like_sf"/>
</dbReference>
<dbReference type="AlphaFoldDB" id="A0A431U654"/>
<proteinExistence type="predicted"/>
<dbReference type="InterPro" id="IPR005184">
    <property type="entry name" value="DUF306_Meta_HslJ"/>
</dbReference>
<evidence type="ECO:0000256" key="1">
    <source>
        <dbReference type="SAM" id="SignalP"/>
    </source>
</evidence>
<organism evidence="3 4">
    <name type="scientific">Hymenobacter gummosus</name>
    <dbReference type="NCBI Taxonomy" id="1776032"/>
    <lineage>
        <taxon>Bacteria</taxon>
        <taxon>Pseudomonadati</taxon>
        <taxon>Bacteroidota</taxon>
        <taxon>Cytophagia</taxon>
        <taxon>Cytophagales</taxon>
        <taxon>Hymenobacteraceae</taxon>
        <taxon>Hymenobacter</taxon>
    </lineage>
</organism>
<keyword evidence="4" id="KW-1185">Reference proteome</keyword>
<keyword evidence="1" id="KW-0732">Signal</keyword>
<dbReference type="PANTHER" id="PTHR35535:SF2">
    <property type="entry name" value="DUF306 DOMAIN-CONTAINING PROTEIN"/>
    <property type="match status" value="1"/>
</dbReference>
<dbReference type="Gene3D" id="2.40.128.270">
    <property type="match status" value="1"/>
</dbReference>
<sequence>MPFPVVFRPVLLLPLLLAACQTGVSPSAPGTPNTPPAPLRNTRWVLQQLGTERITLPENSRELDLLLASDQPQARGNAGCNRFSGSFEQPTPEQLRFGPLLTTKMACPALELEGRYLTALKAAAYYRISGDTLRLYPGPPTDTAPLARLVAVYTQ</sequence>
<accession>A0A431U654</accession>
<reference evidence="3 4" key="1">
    <citation type="submission" date="2018-12" db="EMBL/GenBank/DDBJ databases">
        <title>Hymenobacter gummosus sp. nov., isolated from a spring.</title>
        <authorList>
            <person name="Nie L."/>
        </authorList>
    </citation>
    <scope>NUCLEOTIDE SEQUENCE [LARGE SCALE GENOMIC DNA]</scope>
    <source>
        <strain evidence="3 4">KCTC 52166</strain>
    </source>
</reference>
<dbReference type="EMBL" id="RXOF01000002">
    <property type="protein sequence ID" value="RTQ52169.1"/>
    <property type="molecule type" value="Genomic_DNA"/>
</dbReference>
<dbReference type="Proteomes" id="UP000282184">
    <property type="component" value="Unassembled WGS sequence"/>
</dbReference>
<protein>
    <submittedName>
        <fullName evidence="3">META domain-containing protein</fullName>
    </submittedName>
</protein>
<dbReference type="RefSeq" id="WP_126691826.1">
    <property type="nucleotide sequence ID" value="NZ_RXOF01000002.1"/>
</dbReference>
<evidence type="ECO:0000313" key="3">
    <source>
        <dbReference type="EMBL" id="RTQ52169.1"/>
    </source>
</evidence>
<name>A0A431U654_9BACT</name>
<dbReference type="OrthoDB" id="5348860at2"/>
<dbReference type="Pfam" id="PF03724">
    <property type="entry name" value="META"/>
    <property type="match status" value="1"/>
</dbReference>
<comment type="caution">
    <text evidence="3">The sequence shown here is derived from an EMBL/GenBank/DDBJ whole genome shotgun (WGS) entry which is preliminary data.</text>
</comment>
<dbReference type="PANTHER" id="PTHR35535">
    <property type="entry name" value="HEAT SHOCK PROTEIN HSLJ"/>
    <property type="match status" value="1"/>
</dbReference>
<feature type="domain" description="DUF306" evidence="2">
    <location>
        <begin position="37"/>
        <end position="136"/>
    </location>
</feature>